<name>A0A068CCW9_9CAUD</name>
<evidence type="ECO:0000313" key="2">
    <source>
        <dbReference type="EMBL" id="AID18115.1"/>
    </source>
</evidence>
<dbReference type="Proteomes" id="UP000027390">
    <property type="component" value="Segment"/>
</dbReference>
<accession>A0A068CCW9</accession>
<dbReference type="EMBL" id="KJ595575">
    <property type="protein sequence ID" value="AID18115.1"/>
    <property type="molecule type" value="Genomic_DNA"/>
</dbReference>
<evidence type="ECO:0000313" key="3">
    <source>
        <dbReference type="Proteomes" id="UP000027390"/>
    </source>
</evidence>
<feature type="region of interest" description="Disordered" evidence="1">
    <location>
        <begin position="1"/>
        <end position="27"/>
    </location>
</feature>
<proteinExistence type="predicted"/>
<reference evidence="2 3" key="1">
    <citation type="submission" date="2014-03" db="EMBL/GenBank/DDBJ databases">
        <authorList>
            <person name="Churilla B.M."/>
            <person name="Abrahim M.R."/>
            <person name="Burke K.A."/>
            <person name="Yu V.J."/>
            <person name="Adkins N.L."/>
            <person name="Cohen K.L."/>
            <person name="Colicchio M.A."/>
            <person name="Fasoranti T.O."/>
            <person name="Genkil J.S."/>
            <person name="Kramer Z.J."/>
            <person name="Prout A.K."/>
            <person name="Schafer C.E."/>
            <person name="Schwarz A.G."/>
            <person name="Tish M."/>
            <person name="Vispute N."/>
            <person name="Wilkes K.E."/>
            <person name="Williams C.R."/>
            <person name="Xiao X."/>
            <person name="Yoder B.A."/>
            <person name="Lapin J.S."/>
            <person name="Ott C.T."/>
            <person name="Walburn T.D."/>
            <person name="Bradley K.W."/>
            <person name="Clarke D.Q."/>
            <person name="Lewis M.F."/>
            <person name="Barker L.P."/>
            <person name="Bailey C."/>
            <person name="Asai D.J."/>
            <person name="Bowman C.A."/>
            <person name="Russell D.A."/>
            <person name="Pope W.H."/>
            <person name="Jacobs-Sera D."/>
            <person name="Hendrix R.W."/>
            <person name="Hatfull G.F."/>
        </authorList>
    </citation>
    <scope>NUCLEOTIDE SEQUENCE [LARGE SCALE GENOMIC DNA]</scope>
</reference>
<protein>
    <recommendedName>
        <fullName evidence="4">Ribbon-helix-helix DNA binding domain protein</fullName>
    </recommendedName>
</protein>
<organism evidence="2 3">
    <name type="scientific">Mycobacterium phage Willis</name>
    <dbReference type="NCBI Taxonomy" id="1486404"/>
    <lineage>
        <taxon>Viruses</taxon>
        <taxon>Duplodnaviria</taxon>
        <taxon>Heunggongvirae</taxon>
        <taxon>Uroviricota</taxon>
        <taxon>Caudoviricetes</taxon>
        <taxon>Ceeclamvirinae</taxon>
        <taxon>Bixzunavirus</taxon>
        <taxon>Bixzunavirus Bxz1</taxon>
    </lineage>
</organism>
<evidence type="ECO:0000256" key="1">
    <source>
        <dbReference type="SAM" id="MobiDB-lite"/>
    </source>
</evidence>
<sequence>MPPTSDLRPDLRMGRPPKGTVSSGKTSALTVRIPESVRVEMKRRVRLGLHKSESELVRVALVEYFENHPLED</sequence>
<evidence type="ECO:0008006" key="4">
    <source>
        <dbReference type="Google" id="ProtNLM"/>
    </source>
</evidence>
<gene>
    <name evidence="2" type="primary">35</name>
    <name evidence="2" type="ORF">PBI_WILLIS_35</name>
</gene>